<dbReference type="KEGG" id="mam:Mesau_00566"/>
<accession>L0KDG9</accession>
<organism evidence="1 2">
    <name type="scientific">Mesorhizobium australicum (strain HAMBI 3006 / LMG 24608 / WSM2073)</name>
    <dbReference type="NCBI Taxonomy" id="754035"/>
    <lineage>
        <taxon>Bacteria</taxon>
        <taxon>Pseudomonadati</taxon>
        <taxon>Pseudomonadota</taxon>
        <taxon>Alphaproteobacteria</taxon>
        <taxon>Hyphomicrobiales</taxon>
        <taxon>Phyllobacteriaceae</taxon>
        <taxon>Mesorhizobium</taxon>
    </lineage>
</organism>
<keyword evidence="2" id="KW-1185">Reference proteome</keyword>
<evidence type="ECO:0000313" key="1">
    <source>
        <dbReference type="EMBL" id="AGB43056.1"/>
    </source>
</evidence>
<dbReference type="OrthoDB" id="8120729at2"/>
<proteinExistence type="predicted"/>
<dbReference type="AlphaFoldDB" id="L0KDG9"/>
<dbReference type="HOGENOM" id="CLU_1823070_0_0_5"/>
<dbReference type="Proteomes" id="UP000010998">
    <property type="component" value="Chromosome"/>
</dbReference>
<gene>
    <name evidence="1" type="ordered locus">Mesau_00566</name>
</gene>
<dbReference type="GeneID" id="90988100"/>
<protein>
    <submittedName>
        <fullName evidence="1">Uncharacterized protein</fullName>
    </submittedName>
</protein>
<dbReference type="STRING" id="754035.Mesau_00566"/>
<evidence type="ECO:0000313" key="2">
    <source>
        <dbReference type="Proteomes" id="UP000010998"/>
    </source>
</evidence>
<dbReference type="EMBL" id="CP003358">
    <property type="protein sequence ID" value="AGB43056.1"/>
    <property type="molecule type" value="Genomic_DNA"/>
</dbReference>
<name>L0KDG9_MESAW</name>
<sequence>MAKVYVIGDKDEGVLIVMLDPLRAALVTKKEIQSYGASHNKTYTQALSYVAAAIHGLIRKTDGNGDTPDDLDVLSHISIEYLLSTGKMITNAEFCFVSEVDDKKWKTFRNGFVPIKPTIGTLLESAPLFASGMPIAELAQD</sequence>
<reference evidence="2" key="1">
    <citation type="submission" date="2012-02" db="EMBL/GenBank/DDBJ databases">
        <title>Complete sequence of Mesorhizobium australicum WSM2073.</title>
        <authorList>
            <person name="Lucas S."/>
            <person name="Han J."/>
            <person name="Lapidus A."/>
            <person name="Cheng J.-F."/>
            <person name="Goodwin L."/>
            <person name="Pitluck S."/>
            <person name="Peters L."/>
            <person name="Gu W."/>
            <person name="Detter J.C."/>
            <person name="Han C."/>
            <person name="Tapia R."/>
            <person name="Land M."/>
            <person name="Hauser L."/>
            <person name="Kyrpides N."/>
            <person name="Ivanova N."/>
            <person name="Pagani I."/>
            <person name="Reeve W.G."/>
            <person name="Howieson J.G."/>
            <person name="Tiwari R.P."/>
            <person name="O'Hara G.W."/>
            <person name="Atkins C.A."/>
            <person name="Ronson C.W."/>
            <person name="Nandasena K.G."/>
            <person name="Woyke T."/>
        </authorList>
    </citation>
    <scope>NUCLEOTIDE SEQUENCE [LARGE SCALE GENOMIC DNA]</scope>
    <source>
        <strain evidence="2">LMG 24608 / HAMBI 3006 / WSM2073</strain>
    </source>
</reference>
<dbReference type="eggNOG" id="ENOG503463W">
    <property type="taxonomic scope" value="Bacteria"/>
</dbReference>
<dbReference type="RefSeq" id="WP_015314528.1">
    <property type="nucleotide sequence ID" value="NC_019973.1"/>
</dbReference>